<dbReference type="PaxDb" id="55529-EKX33393"/>
<dbReference type="AlphaFoldDB" id="L1IB01"/>
<dbReference type="RefSeq" id="XP_005820373.1">
    <property type="nucleotide sequence ID" value="XM_005820316.1"/>
</dbReference>
<evidence type="ECO:0000313" key="2">
    <source>
        <dbReference type="EnsemblProtists" id="EKX33393"/>
    </source>
</evidence>
<evidence type="ECO:0000313" key="1">
    <source>
        <dbReference type="EMBL" id="EKX33393.1"/>
    </source>
</evidence>
<organism evidence="1">
    <name type="scientific">Guillardia theta (strain CCMP2712)</name>
    <name type="common">Cryptophyte</name>
    <dbReference type="NCBI Taxonomy" id="905079"/>
    <lineage>
        <taxon>Eukaryota</taxon>
        <taxon>Cryptophyceae</taxon>
        <taxon>Pyrenomonadales</taxon>
        <taxon>Geminigeraceae</taxon>
        <taxon>Guillardia</taxon>
    </lineage>
</organism>
<keyword evidence="3" id="KW-1185">Reference proteome</keyword>
<name>L1IB01_GUITC</name>
<gene>
    <name evidence="1" type="ORF">GUITHDRAFT_120397</name>
</gene>
<sequence length="113" mass="12079">MRGDDMEGSAERFGRAAYLIFDTVKGACQSPTCYSSGLELPAAGFSELGVVFTVSWITRKYLRTGSSGLAAAVSSPSTAVSVSVHSADQVDVKTKLRPRLEEAWKCCADEVTH</sequence>
<accession>L1IB01</accession>
<protein>
    <submittedName>
        <fullName evidence="1 2">Uncharacterized protein</fullName>
    </submittedName>
</protein>
<dbReference type="GeneID" id="17290145"/>
<dbReference type="KEGG" id="gtt:GUITHDRAFT_120397"/>
<evidence type="ECO:0000313" key="3">
    <source>
        <dbReference type="Proteomes" id="UP000011087"/>
    </source>
</evidence>
<dbReference type="EMBL" id="JH993143">
    <property type="protein sequence ID" value="EKX33393.1"/>
    <property type="molecule type" value="Genomic_DNA"/>
</dbReference>
<reference evidence="1 3" key="1">
    <citation type="journal article" date="2012" name="Nature">
        <title>Algal genomes reveal evolutionary mosaicism and the fate of nucleomorphs.</title>
        <authorList>
            <consortium name="DOE Joint Genome Institute"/>
            <person name="Curtis B.A."/>
            <person name="Tanifuji G."/>
            <person name="Burki F."/>
            <person name="Gruber A."/>
            <person name="Irimia M."/>
            <person name="Maruyama S."/>
            <person name="Arias M.C."/>
            <person name="Ball S.G."/>
            <person name="Gile G.H."/>
            <person name="Hirakawa Y."/>
            <person name="Hopkins J.F."/>
            <person name="Kuo A."/>
            <person name="Rensing S.A."/>
            <person name="Schmutz J."/>
            <person name="Symeonidi A."/>
            <person name="Elias M."/>
            <person name="Eveleigh R.J."/>
            <person name="Herman E.K."/>
            <person name="Klute M.J."/>
            <person name="Nakayama T."/>
            <person name="Obornik M."/>
            <person name="Reyes-Prieto A."/>
            <person name="Armbrust E.V."/>
            <person name="Aves S.J."/>
            <person name="Beiko R.G."/>
            <person name="Coutinho P."/>
            <person name="Dacks J.B."/>
            <person name="Durnford D.G."/>
            <person name="Fast N.M."/>
            <person name="Green B.R."/>
            <person name="Grisdale C.J."/>
            <person name="Hempel F."/>
            <person name="Henrissat B."/>
            <person name="Hoppner M.P."/>
            <person name="Ishida K."/>
            <person name="Kim E."/>
            <person name="Koreny L."/>
            <person name="Kroth P.G."/>
            <person name="Liu Y."/>
            <person name="Malik S.B."/>
            <person name="Maier U.G."/>
            <person name="McRose D."/>
            <person name="Mock T."/>
            <person name="Neilson J.A."/>
            <person name="Onodera N.T."/>
            <person name="Poole A.M."/>
            <person name="Pritham E.J."/>
            <person name="Richards T.A."/>
            <person name="Rocap G."/>
            <person name="Roy S.W."/>
            <person name="Sarai C."/>
            <person name="Schaack S."/>
            <person name="Shirato S."/>
            <person name="Slamovits C.H."/>
            <person name="Spencer D.F."/>
            <person name="Suzuki S."/>
            <person name="Worden A.Z."/>
            <person name="Zauner S."/>
            <person name="Barry K."/>
            <person name="Bell C."/>
            <person name="Bharti A.K."/>
            <person name="Crow J.A."/>
            <person name="Grimwood J."/>
            <person name="Kramer R."/>
            <person name="Lindquist E."/>
            <person name="Lucas S."/>
            <person name="Salamov A."/>
            <person name="McFadden G.I."/>
            <person name="Lane C.E."/>
            <person name="Keeling P.J."/>
            <person name="Gray M.W."/>
            <person name="Grigoriev I.V."/>
            <person name="Archibald J.M."/>
        </authorList>
    </citation>
    <scope>NUCLEOTIDE SEQUENCE</scope>
    <source>
        <strain evidence="1 3">CCMP2712</strain>
    </source>
</reference>
<dbReference type="Proteomes" id="UP000011087">
    <property type="component" value="Unassembled WGS sequence"/>
</dbReference>
<reference evidence="2" key="3">
    <citation type="submission" date="2016-03" db="UniProtKB">
        <authorList>
            <consortium name="EnsemblProtists"/>
        </authorList>
    </citation>
    <scope>IDENTIFICATION</scope>
</reference>
<proteinExistence type="predicted"/>
<dbReference type="HOGENOM" id="CLU_2138264_0_0_1"/>
<reference evidence="3" key="2">
    <citation type="submission" date="2012-11" db="EMBL/GenBank/DDBJ databases">
        <authorList>
            <person name="Kuo A."/>
            <person name="Curtis B.A."/>
            <person name="Tanifuji G."/>
            <person name="Burki F."/>
            <person name="Gruber A."/>
            <person name="Irimia M."/>
            <person name="Maruyama S."/>
            <person name="Arias M.C."/>
            <person name="Ball S.G."/>
            <person name="Gile G.H."/>
            <person name="Hirakawa Y."/>
            <person name="Hopkins J.F."/>
            <person name="Rensing S.A."/>
            <person name="Schmutz J."/>
            <person name="Symeonidi A."/>
            <person name="Elias M."/>
            <person name="Eveleigh R.J."/>
            <person name="Herman E.K."/>
            <person name="Klute M.J."/>
            <person name="Nakayama T."/>
            <person name="Obornik M."/>
            <person name="Reyes-Prieto A."/>
            <person name="Armbrust E.V."/>
            <person name="Aves S.J."/>
            <person name="Beiko R.G."/>
            <person name="Coutinho P."/>
            <person name="Dacks J.B."/>
            <person name="Durnford D.G."/>
            <person name="Fast N.M."/>
            <person name="Green B.R."/>
            <person name="Grisdale C."/>
            <person name="Hempe F."/>
            <person name="Henrissat B."/>
            <person name="Hoppner M.P."/>
            <person name="Ishida K.-I."/>
            <person name="Kim E."/>
            <person name="Koreny L."/>
            <person name="Kroth P.G."/>
            <person name="Liu Y."/>
            <person name="Malik S.-B."/>
            <person name="Maier U.G."/>
            <person name="McRose D."/>
            <person name="Mock T."/>
            <person name="Neilson J.A."/>
            <person name="Onodera N.T."/>
            <person name="Poole A.M."/>
            <person name="Pritham E.J."/>
            <person name="Richards T.A."/>
            <person name="Rocap G."/>
            <person name="Roy S.W."/>
            <person name="Sarai C."/>
            <person name="Schaack S."/>
            <person name="Shirato S."/>
            <person name="Slamovits C.H."/>
            <person name="Spencer D.F."/>
            <person name="Suzuki S."/>
            <person name="Worden A.Z."/>
            <person name="Zauner S."/>
            <person name="Barry K."/>
            <person name="Bell C."/>
            <person name="Bharti A.K."/>
            <person name="Crow J.A."/>
            <person name="Grimwood J."/>
            <person name="Kramer R."/>
            <person name="Lindquist E."/>
            <person name="Lucas S."/>
            <person name="Salamov A."/>
            <person name="McFadden G.I."/>
            <person name="Lane C.E."/>
            <person name="Keeling P.J."/>
            <person name="Gray M.W."/>
            <person name="Grigoriev I.V."/>
            <person name="Archibald J.M."/>
        </authorList>
    </citation>
    <scope>NUCLEOTIDE SEQUENCE</scope>
    <source>
        <strain evidence="3">CCMP2712</strain>
    </source>
</reference>
<dbReference type="EnsemblProtists" id="EKX33393">
    <property type="protein sequence ID" value="EKX33393"/>
    <property type="gene ID" value="GUITHDRAFT_120397"/>
</dbReference>